<organism evidence="1">
    <name type="scientific">bioreactor metagenome</name>
    <dbReference type="NCBI Taxonomy" id="1076179"/>
    <lineage>
        <taxon>unclassified sequences</taxon>
        <taxon>metagenomes</taxon>
        <taxon>ecological metagenomes</taxon>
    </lineage>
</organism>
<gene>
    <name evidence="1" type="ORF">SDC9_131135</name>
</gene>
<dbReference type="AlphaFoldDB" id="A0A645D422"/>
<protein>
    <recommendedName>
        <fullName evidence="2">Lipocalin-like domain-containing protein</fullName>
    </recommendedName>
</protein>
<dbReference type="EMBL" id="VSSQ01032710">
    <property type="protein sequence ID" value="MPM84064.1"/>
    <property type="molecule type" value="Genomic_DNA"/>
</dbReference>
<accession>A0A645D422</accession>
<reference evidence="1" key="1">
    <citation type="submission" date="2019-08" db="EMBL/GenBank/DDBJ databases">
        <authorList>
            <person name="Kucharzyk K."/>
            <person name="Murdoch R.W."/>
            <person name="Higgins S."/>
            <person name="Loffler F."/>
        </authorList>
    </citation>
    <scope>NUCLEOTIDE SEQUENCE</scope>
</reference>
<sequence length="141" mass="16636">MNNLIINPAFKILIISSLFLFLFPGCEDDKKDFHLDSETLQQTSWEGILTEIHGETKIKNSEVSIIFYTSKEGRYDMKREADVITEPFTYYVDKKMLFIEQKRVLGGYWFLIEKNKERMVLEQGTGGEFIYKATLVLERRY</sequence>
<proteinExistence type="predicted"/>
<evidence type="ECO:0008006" key="2">
    <source>
        <dbReference type="Google" id="ProtNLM"/>
    </source>
</evidence>
<name>A0A645D422_9ZZZZ</name>
<comment type="caution">
    <text evidence="1">The sequence shown here is derived from an EMBL/GenBank/DDBJ whole genome shotgun (WGS) entry which is preliminary data.</text>
</comment>
<evidence type="ECO:0000313" key="1">
    <source>
        <dbReference type="EMBL" id="MPM84064.1"/>
    </source>
</evidence>